<evidence type="ECO:0000313" key="1">
    <source>
        <dbReference type="EMBL" id="HIX46070.1"/>
    </source>
</evidence>
<dbReference type="InterPro" id="IPR002495">
    <property type="entry name" value="Glyco_trans_8"/>
</dbReference>
<name>A0A9D1VS90_9FIRM</name>
<dbReference type="GO" id="GO:0016757">
    <property type="term" value="F:glycosyltransferase activity"/>
    <property type="evidence" value="ECO:0007669"/>
    <property type="project" value="InterPro"/>
</dbReference>
<evidence type="ECO:0008006" key="3">
    <source>
        <dbReference type="Google" id="ProtNLM"/>
    </source>
</evidence>
<dbReference type="Pfam" id="PF01501">
    <property type="entry name" value="Glyco_transf_8"/>
    <property type="match status" value="1"/>
</dbReference>
<comment type="caution">
    <text evidence="1">The sequence shown here is derived from an EMBL/GenBank/DDBJ whole genome shotgun (WGS) entry which is preliminary data.</text>
</comment>
<reference evidence="1" key="1">
    <citation type="journal article" date="2021" name="PeerJ">
        <title>Extensive microbial diversity within the chicken gut microbiome revealed by metagenomics and culture.</title>
        <authorList>
            <person name="Gilroy R."/>
            <person name="Ravi A."/>
            <person name="Getino M."/>
            <person name="Pursley I."/>
            <person name="Horton D.L."/>
            <person name="Alikhan N.F."/>
            <person name="Baker D."/>
            <person name="Gharbi K."/>
            <person name="Hall N."/>
            <person name="Watson M."/>
            <person name="Adriaenssens E.M."/>
            <person name="Foster-Nyarko E."/>
            <person name="Jarju S."/>
            <person name="Secka A."/>
            <person name="Antonio M."/>
            <person name="Oren A."/>
            <person name="Chaudhuri R.R."/>
            <person name="La Ragione R."/>
            <person name="Hildebrand F."/>
            <person name="Pallen M.J."/>
        </authorList>
    </citation>
    <scope>NUCLEOTIDE SEQUENCE</scope>
    <source>
        <strain evidence="1">26628</strain>
    </source>
</reference>
<dbReference type="Proteomes" id="UP000824249">
    <property type="component" value="Unassembled WGS sequence"/>
</dbReference>
<dbReference type="Gene3D" id="3.90.550.10">
    <property type="entry name" value="Spore Coat Polysaccharide Biosynthesis Protein SpsA, Chain A"/>
    <property type="match status" value="1"/>
</dbReference>
<gene>
    <name evidence="1" type="ORF">H9737_00065</name>
</gene>
<proteinExistence type="predicted"/>
<organism evidence="1 2">
    <name type="scientific">Candidatus Borkfalkia faecigallinarum</name>
    <dbReference type="NCBI Taxonomy" id="2838509"/>
    <lineage>
        <taxon>Bacteria</taxon>
        <taxon>Bacillati</taxon>
        <taxon>Bacillota</taxon>
        <taxon>Clostridia</taxon>
        <taxon>Christensenellales</taxon>
        <taxon>Christensenellaceae</taxon>
        <taxon>Candidatus Borkfalkia</taxon>
    </lineage>
</organism>
<accession>A0A9D1VS90</accession>
<dbReference type="InterPro" id="IPR029044">
    <property type="entry name" value="Nucleotide-diphossugar_trans"/>
</dbReference>
<protein>
    <recommendedName>
        <fullName evidence="3">Glycosyltransferase family 8 protein</fullName>
    </recommendedName>
</protein>
<dbReference type="SUPFAM" id="SSF53448">
    <property type="entry name" value="Nucleotide-diphospho-sugar transferases"/>
    <property type="match status" value="1"/>
</dbReference>
<dbReference type="AlphaFoldDB" id="A0A9D1VS90"/>
<reference evidence="1" key="2">
    <citation type="submission" date="2021-04" db="EMBL/GenBank/DDBJ databases">
        <authorList>
            <person name="Gilroy R."/>
        </authorList>
    </citation>
    <scope>NUCLEOTIDE SEQUENCE</scope>
    <source>
        <strain evidence="1">26628</strain>
    </source>
</reference>
<sequence>MTNAPISLCYAGNKAVFDGLLLSALSAAAHTDRPLDVHVLTMDLRKQKASYLPFSENQMRVLETALRRKNADSRVTLYDLTDLYLQTADRNKNRRNKYTPYAQLRLFLSELDGIPDKILYLDIDTMCAKDIAPLFDTDIEGHEYAACVDPICKYWIDRHYCNSGVLLLNMPEIRQSKLFERIRQLMCERHFVLPDQTALHKLGRRRIYLPRKYNEQSRRLREDTVIKHFCQGIKFYLILPLPLNIKQWQRERVHKKLKIFIFDDIYAEYDRLAQEFDLKS</sequence>
<evidence type="ECO:0000313" key="2">
    <source>
        <dbReference type="Proteomes" id="UP000824249"/>
    </source>
</evidence>
<dbReference type="EMBL" id="DXFD01000002">
    <property type="protein sequence ID" value="HIX46070.1"/>
    <property type="molecule type" value="Genomic_DNA"/>
</dbReference>